<organism evidence="16 17">
    <name type="scientific">Tistlia consotensis USBA 355</name>
    <dbReference type="NCBI Taxonomy" id="560819"/>
    <lineage>
        <taxon>Bacteria</taxon>
        <taxon>Pseudomonadati</taxon>
        <taxon>Pseudomonadota</taxon>
        <taxon>Alphaproteobacteria</taxon>
        <taxon>Rhodospirillales</taxon>
        <taxon>Rhodovibrionaceae</taxon>
        <taxon>Tistlia</taxon>
    </lineage>
</organism>
<proteinExistence type="inferred from homology"/>
<keyword evidence="10 15" id="KW-1133">Transmembrane helix</keyword>
<sequence>MLDDFLVRALLAGFGVALIAGPLGCLVVWRRMAYLGDSLAHSALLGIALGLLLDLDTTLAIVIAGLAFAVLLVGLQQQRQLATDTLLGLLAHSGLAIGLVVLSFAETLRVDLMGYLFGDVLAVRAGDLAWIWGGGAVLLAALVRLWRPLLLATIQEEMARAEGLPVLALRFGLTVLLALTVALAMKVVGILLITSLLIVPAAAARPLARSPEAMALVAAGLGCLAVAGGIGGSWFADTPTGPSIVVAALLLFLVTQAAAAARHRLPRRASPG</sequence>
<gene>
    <name evidence="16" type="ORF">SAMN05428998_11927</name>
</gene>
<feature type="transmembrane region" description="Helical" evidence="15">
    <location>
        <begin position="167"/>
        <end position="184"/>
    </location>
</feature>
<evidence type="ECO:0000313" key="17">
    <source>
        <dbReference type="Proteomes" id="UP000192917"/>
    </source>
</evidence>
<evidence type="ECO:0000256" key="12">
    <source>
        <dbReference type="ARBA" id="ARBA00023136"/>
    </source>
</evidence>
<dbReference type="RefSeq" id="WP_085124527.1">
    <property type="nucleotide sequence ID" value="NZ_FWZX01000019.1"/>
</dbReference>
<comment type="similarity">
    <text evidence="3 14">Belongs to the ABC-3 integral membrane protein family.</text>
</comment>
<dbReference type="PANTHER" id="PTHR30477">
    <property type="entry name" value="ABC-TRANSPORTER METAL-BINDING PROTEIN"/>
    <property type="match status" value="1"/>
</dbReference>
<evidence type="ECO:0000256" key="4">
    <source>
        <dbReference type="ARBA" id="ARBA00022448"/>
    </source>
</evidence>
<keyword evidence="9" id="KW-0864">Zinc transport</keyword>
<dbReference type="InterPro" id="IPR037294">
    <property type="entry name" value="ABC_BtuC-like"/>
</dbReference>
<feature type="transmembrane region" description="Helical" evidence="15">
    <location>
        <begin position="34"/>
        <end position="53"/>
    </location>
</feature>
<reference evidence="16 17" key="1">
    <citation type="submission" date="2017-04" db="EMBL/GenBank/DDBJ databases">
        <authorList>
            <person name="Afonso C.L."/>
            <person name="Miller P.J."/>
            <person name="Scott M.A."/>
            <person name="Spackman E."/>
            <person name="Goraichik I."/>
            <person name="Dimitrov K.M."/>
            <person name="Suarez D.L."/>
            <person name="Swayne D.E."/>
        </authorList>
    </citation>
    <scope>NUCLEOTIDE SEQUENCE [LARGE SCALE GENOMIC DNA]</scope>
    <source>
        <strain evidence="16 17">USBA 355</strain>
    </source>
</reference>
<evidence type="ECO:0000256" key="11">
    <source>
        <dbReference type="ARBA" id="ARBA00023065"/>
    </source>
</evidence>
<evidence type="ECO:0000256" key="7">
    <source>
        <dbReference type="ARBA" id="ARBA00022692"/>
    </source>
</evidence>
<comment type="function">
    <text evidence="1">Involved in the high-affinity zinc uptake transport system.</text>
</comment>
<keyword evidence="4 14" id="KW-0813">Transport</keyword>
<evidence type="ECO:0000256" key="8">
    <source>
        <dbReference type="ARBA" id="ARBA00022833"/>
    </source>
</evidence>
<dbReference type="STRING" id="560819.SAMN05428998_11927"/>
<evidence type="ECO:0000256" key="1">
    <source>
        <dbReference type="ARBA" id="ARBA00002313"/>
    </source>
</evidence>
<keyword evidence="8" id="KW-0862">Zinc</keyword>
<dbReference type="FunFam" id="1.10.3470.10:FF:000002">
    <property type="entry name" value="Zinc ABC transporter permease subunit ZnuB"/>
    <property type="match status" value="1"/>
</dbReference>
<evidence type="ECO:0000256" key="2">
    <source>
        <dbReference type="ARBA" id="ARBA00004429"/>
    </source>
</evidence>
<evidence type="ECO:0000256" key="5">
    <source>
        <dbReference type="ARBA" id="ARBA00022475"/>
    </source>
</evidence>
<dbReference type="GO" id="GO:0043190">
    <property type="term" value="C:ATP-binding cassette (ABC) transporter complex"/>
    <property type="evidence" value="ECO:0007669"/>
    <property type="project" value="InterPro"/>
</dbReference>
<evidence type="ECO:0000256" key="14">
    <source>
        <dbReference type="RuleBase" id="RU003943"/>
    </source>
</evidence>
<evidence type="ECO:0000256" key="13">
    <source>
        <dbReference type="ARBA" id="ARBA00040080"/>
    </source>
</evidence>
<evidence type="ECO:0000313" key="16">
    <source>
        <dbReference type="EMBL" id="SMF53440.1"/>
    </source>
</evidence>
<feature type="transmembrane region" description="Helical" evidence="15">
    <location>
        <begin position="242"/>
        <end position="261"/>
    </location>
</feature>
<comment type="subcellular location">
    <subcellularLocation>
        <location evidence="2">Cell inner membrane</location>
        <topology evidence="2">Multi-pass membrane protein</topology>
    </subcellularLocation>
    <subcellularLocation>
        <location evidence="14">Cell membrane</location>
        <topology evidence="14">Multi-pass membrane protein</topology>
    </subcellularLocation>
</comment>
<feature type="transmembrane region" description="Helical" evidence="15">
    <location>
        <begin position="215"/>
        <end position="236"/>
    </location>
</feature>
<dbReference type="Gene3D" id="1.10.3470.10">
    <property type="entry name" value="ABC transporter involved in vitamin B12 uptake, BtuC"/>
    <property type="match status" value="1"/>
</dbReference>
<dbReference type="AlphaFoldDB" id="A0A1Y6CAK1"/>
<dbReference type="PANTHER" id="PTHR30477:SF23">
    <property type="entry name" value="HIGH-AFFINITY ZINC UPTAKE SYSTEM MEMBRANE PROTEIN ZNUB"/>
    <property type="match status" value="1"/>
</dbReference>
<dbReference type="SUPFAM" id="SSF81345">
    <property type="entry name" value="ABC transporter involved in vitamin B12 uptake, BtuC"/>
    <property type="match status" value="1"/>
</dbReference>
<protein>
    <recommendedName>
        <fullName evidence="13">High-affinity zinc uptake system membrane protein ZnuB</fullName>
    </recommendedName>
</protein>
<feature type="transmembrane region" description="Helical" evidence="15">
    <location>
        <begin position="87"/>
        <end position="108"/>
    </location>
</feature>
<evidence type="ECO:0000256" key="6">
    <source>
        <dbReference type="ARBA" id="ARBA00022519"/>
    </source>
</evidence>
<evidence type="ECO:0000256" key="9">
    <source>
        <dbReference type="ARBA" id="ARBA00022906"/>
    </source>
</evidence>
<accession>A0A1Y6CAK1</accession>
<keyword evidence="12 15" id="KW-0472">Membrane</keyword>
<feature type="transmembrane region" description="Helical" evidence="15">
    <location>
        <begin position="128"/>
        <end position="146"/>
    </location>
</feature>
<keyword evidence="5" id="KW-1003">Cell membrane</keyword>
<dbReference type="GO" id="GO:0006829">
    <property type="term" value="P:zinc ion transport"/>
    <property type="evidence" value="ECO:0007669"/>
    <property type="project" value="UniProtKB-KW"/>
</dbReference>
<evidence type="ECO:0000256" key="3">
    <source>
        <dbReference type="ARBA" id="ARBA00008034"/>
    </source>
</evidence>
<keyword evidence="7 14" id="KW-0812">Transmembrane</keyword>
<dbReference type="GO" id="GO:0055085">
    <property type="term" value="P:transmembrane transport"/>
    <property type="evidence" value="ECO:0007669"/>
    <property type="project" value="InterPro"/>
</dbReference>
<dbReference type="EMBL" id="FWZX01000019">
    <property type="protein sequence ID" value="SMF53440.1"/>
    <property type="molecule type" value="Genomic_DNA"/>
</dbReference>
<name>A0A1Y6CAK1_9PROT</name>
<dbReference type="Proteomes" id="UP000192917">
    <property type="component" value="Unassembled WGS sequence"/>
</dbReference>
<keyword evidence="17" id="KW-1185">Reference proteome</keyword>
<dbReference type="Pfam" id="PF00950">
    <property type="entry name" value="ABC-3"/>
    <property type="match status" value="1"/>
</dbReference>
<evidence type="ECO:0000256" key="15">
    <source>
        <dbReference type="SAM" id="Phobius"/>
    </source>
</evidence>
<feature type="transmembrane region" description="Helical" evidence="15">
    <location>
        <begin position="59"/>
        <end position="75"/>
    </location>
</feature>
<feature type="transmembrane region" description="Helical" evidence="15">
    <location>
        <begin position="6"/>
        <end position="29"/>
    </location>
</feature>
<keyword evidence="11" id="KW-0406">Ion transport</keyword>
<evidence type="ECO:0000256" key="10">
    <source>
        <dbReference type="ARBA" id="ARBA00022989"/>
    </source>
</evidence>
<dbReference type="InterPro" id="IPR001626">
    <property type="entry name" value="ABC_TroCD"/>
</dbReference>
<dbReference type="GO" id="GO:0010043">
    <property type="term" value="P:response to zinc ion"/>
    <property type="evidence" value="ECO:0007669"/>
    <property type="project" value="TreeGrafter"/>
</dbReference>
<keyword evidence="6" id="KW-0997">Cell inner membrane</keyword>